<evidence type="ECO:0000313" key="2">
    <source>
        <dbReference type="EMBL" id="KAJ7199813.1"/>
    </source>
</evidence>
<protein>
    <submittedName>
        <fullName evidence="2">Uncharacterized protein</fullName>
    </submittedName>
</protein>
<feature type="region of interest" description="Disordered" evidence="1">
    <location>
        <begin position="114"/>
        <end position="163"/>
    </location>
</feature>
<reference evidence="2" key="1">
    <citation type="submission" date="2023-03" db="EMBL/GenBank/DDBJ databases">
        <title>Massive genome expansion in bonnet fungi (Mycena s.s.) driven by repeated elements and novel gene families across ecological guilds.</title>
        <authorList>
            <consortium name="Lawrence Berkeley National Laboratory"/>
            <person name="Harder C.B."/>
            <person name="Miyauchi S."/>
            <person name="Viragh M."/>
            <person name="Kuo A."/>
            <person name="Thoen E."/>
            <person name="Andreopoulos B."/>
            <person name="Lu D."/>
            <person name="Skrede I."/>
            <person name="Drula E."/>
            <person name="Henrissat B."/>
            <person name="Morin E."/>
            <person name="Kohler A."/>
            <person name="Barry K."/>
            <person name="LaButti K."/>
            <person name="Morin E."/>
            <person name="Salamov A."/>
            <person name="Lipzen A."/>
            <person name="Mereny Z."/>
            <person name="Hegedus B."/>
            <person name="Baldrian P."/>
            <person name="Stursova M."/>
            <person name="Weitz H."/>
            <person name="Taylor A."/>
            <person name="Grigoriev I.V."/>
            <person name="Nagy L.G."/>
            <person name="Martin F."/>
            <person name="Kauserud H."/>
        </authorList>
    </citation>
    <scope>NUCLEOTIDE SEQUENCE</scope>
    <source>
        <strain evidence="2">9144</strain>
    </source>
</reference>
<feature type="compositionally biased region" description="Low complexity" evidence="1">
    <location>
        <begin position="235"/>
        <end position="248"/>
    </location>
</feature>
<name>A0AAD6V0K8_9AGAR</name>
<feature type="region of interest" description="Disordered" evidence="1">
    <location>
        <begin position="204"/>
        <end position="287"/>
    </location>
</feature>
<comment type="caution">
    <text evidence="2">The sequence shown here is derived from an EMBL/GenBank/DDBJ whole genome shotgun (WGS) entry which is preliminary data.</text>
</comment>
<evidence type="ECO:0000256" key="1">
    <source>
        <dbReference type="SAM" id="MobiDB-lite"/>
    </source>
</evidence>
<dbReference type="EMBL" id="JARJCW010000066">
    <property type="protein sequence ID" value="KAJ7199813.1"/>
    <property type="molecule type" value="Genomic_DNA"/>
</dbReference>
<evidence type="ECO:0000313" key="3">
    <source>
        <dbReference type="Proteomes" id="UP001219525"/>
    </source>
</evidence>
<organism evidence="2 3">
    <name type="scientific">Mycena pura</name>
    <dbReference type="NCBI Taxonomy" id="153505"/>
    <lineage>
        <taxon>Eukaryota</taxon>
        <taxon>Fungi</taxon>
        <taxon>Dikarya</taxon>
        <taxon>Basidiomycota</taxon>
        <taxon>Agaricomycotina</taxon>
        <taxon>Agaricomycetes</taxon>
        <taxon>Agaricomycetidae</taxon>
        <taxon>Agaricales</taxon>
        <taxon>Marasmiineae</taxon>
        <taxon>Mycenaceae</taxon>
        <taxon>Mycena</taxon>
    </lineage>
</organism>
<feature type="compositionally biased region" description="Pro residues" evidence="1">
    <location>
        <begin position="146"/>
        <end position="157"/>
    </location>
</feature>
<proteinExistence type="predicted"/>
<gene>
    <name evidence="2" type="ORF">GGX14DRAFT_572525</name>
</gene>
<dbReference type="Proteomes" id="UP001219525">
    <property type="component" value="Unassembled WGS sequence"/>
</dbReference>
<keyword evidence="3" id="KW-1185">Reference proteome</keyword>
<dbReference type="AlphaFoldDB" id="A0AAD6V0K8"/>
<sequence>MKGLACARGPPCDLLARPSVFLLDLSDAALAVARCLCALRTAPAGCMSPPPFATRRPCLCAAPTVFHGTSLSMPGAVATCDARRHHPASLTWDPPSFGPCPLPPVSFVMSHAADTPAPARRLRRTERPSVPGVHARARERPRPHPHPACPRPPPPSDPRPHARCFVARNTRPCPRLHRRLTPAPTWRLRCTECPSVPGVHACARERPRPHPHPALSTPPPPSDPRPHTVSASHGMPLRARCPCPRARMPTPPPTLGVSTPPTAVRSPPRRGVCVTRNTRPRPASTPT</sequence>
<accession>A0AAD6V0K8</accession>